<organism evidence="1">
    <name type="scientific">Anguilla anguilla</name>
    <name type="common">European freshwater eel</name>
    <name type="synonym">Muraena anguilla</name>
    <dbReference type="NCBI Taxonomy" id="7936"/>
    <lineage>
        <taxon>Eukaryota</taxon>
        <taxon>Metazoa</taxon>
        <taxon>Chordata</taxon>
        <taxon>Craniata</taxon>
        <taxon>Vertebrata</taxon>
        <taxon>Euteleostomi</taxon>
        <taxon>Actinopterygii</taxon>
        <taxon>Neopterygii</taxon>
        <taxon>Teleostei</taxon>
        <taxon>Anguilliformes</taxon>
        <taxon>Anguillidae</taxon>
        <taxon>Anguilla</taxon>
    </lineage>
</organism>
<name>A0A0E9QNJ2_ANGAN</name>
<dbReference type="AlphaFoldDB" id="A0A0E9QNJ2"/>
<protein>
    <submittedName>
        <fullName evidence="1">Uncharacterized protein</fullName>
    </submittedName>
</protein>
<dbReference type="EMBL" id="GBXM01090086">
    <property type="protein sequence ID" value="JAH18491.1"/>
    <property type="molecule type" value="Transcribed_RNA"/>
</dbReference>
<evidence type="ECO:0000313" key="1">
    <source>
        <dbReference type="EMBL" id="JAH18491.1"/>
    </source>
</evidence>
<sequence>MNCVGNKLLPGADIKSRDILDYIMEDFQEKDNQSKENQELFRHICSDIIGHDPPCLQ</sequence>
<accession>A0A0E9QNJ2</accession>
<reference evidence="1" key="2">
    <citation type="journal article" date="2015" name="Fish Shellfish Immunol.">
        <title>Early steps in the European eel (Anguilla anguilla)-Vibrio vulnificus interaction in the gills: Role of the RtxA13 toxin.</title>
        <authorList>
            <person name="Callol A."/>
            <person name="Pajuelo D."/>
            <person name="Ebbesson L."/>
            <person name="Teles M."/>
            <person name="MacKenzie S."/>
            <person name="Amaro C."/>
        </authorList>
    </citation>
    <scope>NUCLEOTIDE SEQUENCE</scope>
</reference>
<proteinExistence type="predicted"/>
<reference evidence="1" key="1">
    <citation type="submission" date="2014-11" db="EMBL/GenBank/DDBJ databases">
        <authorList>
            <person name="Amaro Gonzalez C."/>
        </authorList>
    </citation>
    <scope>NUCLEOTIDE SEQUENCE</scope>
</reference>